<dbReference type="OrthoDB" id="9794725at2"/>
<dbReference type="EMBL" id="SGIT01000002">
    <property type="protein sequence ID" value="RZF60381.1"/>
    <property type="molecule type" value="Genomic_DNA"/>
</dbReference>
<dbReference type="AlphaFoldDB" id="A0A4Q6XKG7"/>
<feature type="domain" description="BD-FAE-like" evidence="2">
    <location>
        <begin position="61"/>
        <end position="253"/>
    </location>
</feature>
<accession>A0A4Q6XKG7</accession>
<keyword evidence="4" id="KW-1185">Reference proteome</keyword>
<protein>
    <submittedName>
        <fullName evidence="3">Alpha/beta hydrolase</fullName>
    </submittedName>
</protein>
<sequence>MQKSLITFCLLLFAQYTMGQERINLWERNNIPNAKGIALHDSIANERIYQVAEPRIQAFFTSSQENKRAAVLIIPGGGYARLAYEISGYQLAKWFNTMGMHAFVLEHRMPQSPDVITPHLAPLQDAQRAIRIIKQNAVSWDIDIDKIGVMGSSAGAHLAATLSTWNQDVSIVGDTLDNYDFKPAFQILISPVIDMGEFAHKGSRENLLGKQPTNELLKQFSLQHQVDTETPPAFIVHAFDDPAVPVKNSILYVDSLFTKGISTSLHIFPQGKHAIALRNNPGSTSQWVTLCEEWLIENEKL</sequence>
<gene>
    <name evidence="3" type="ORF">EWE74_14860</name>
</gene>
<evidence type="ECO:0000259" key="2">
    <source>
        <dbReference type="Pfam" id="PF20434"/>
    </source>
</evidence>
<dbReference type="PANTHER" id="PTHR48081">
    <property type="entry name" value="AB HYDROLASE SUPERFAMILY PROTEIN C4A8.06C"/>
    <property type="match status" value="1"/>
</dbReference>
<dbReference type="SUPFAM" id="SSF53474">
    <property type="entry name" value="alpha/beta-Hydrolases"/>
    <property type="match status" value="1"/>
</dbReference>
<dbReference type="Proteomes" id="UP000292855">
    <property type="component" value="Unassembled WGS sequence"/>
</dbReference>
<dbReference type="InterPro" id="IPR029058">
    <property type="entry name" value="AB_hydrolase_fold"/>
</dbReference>
<evidence type="ECO:0000256" key="1">
    <source>
        <dbReference type="ARBA" id="ARBA00022801"/>
    </source>
</evidence>
<organism evidence="3 4">
    <name type="scientific">Sphingobacterium corticibacterium</name>
    <dbReference type="NCBI Taxonomy" id="2484746"/>
    <lineage>
        <taxon>Bacteria</taxon>
        <taxon>Pseudomonadati</taxon>
        <taxon>Bacteroidota</taxon>
        <taxon>Sphingobacteriia</taxon>
        <taxon>Sphingobacteriales</taxon>
        <taxon>Sphingobacteriaceae</taxon>
        <taxon>Sphingobacterium</taxon>
    </lineage>
</organism>
<dbReference type="InterPro" id="IPR050300">
    <property type="entry name" value="GDXG_lipolytic_enzyme"/>
</dbReference>
<dbReference type="PANTHER" id="PTHR48081:SF6">
    <property type="entry name" value="PEPTIDASE S9 PROLYL OLIGOPEPTIDASE CATALYTIC DOMAIN-CONTAINING PROTEIN"/>
    <property type="match status" value="1"/>
</dbReference>
<evidence type="ECO:0000313" key="3">
    <source>
        <dbReference type="EMBL" id="RZF60381.1"/>
    </source>
</evidence>
<comment type="caution">
    <text evidence="3">The sequence shown here is derived from an EMBL/GenBank/DDBJ whole genome shotgun (WGS) entry which is preliminary data.</text>
</comment>
<dbReference type="GO" id="GO:0016787">
    <property type="term" value="F:hydrolase activity"/>
    <property type="evidence" value="ECO:0007669"/>
    <property type="project" value="UniProtKB-KW"/>
</dbReference>
<dbReference type="RefSeq" id="WP_130142296.1">
    <property type="nucleotide sequence ID" value="NZ_SGIT01000002.1"/>
</dbReference>
<evidence type="ECO:0000313" key="4">
    <source>
        <dbReference type="Proteomes" id="UP000292855"/>
    </source>
</evidence>
<dbReference type="InterPro" id="IPR049492">
    <property type="entry name" value="BD-FAE-like_dom"/>
</dbReference>
<reference evidence="3 4" key="1">
    <citation type="submission" date="2019-02" db="EMBL/GenBank/DDBJ databases">
        <authorList>
            <person name="Li Y."/>
        </authorList>
    </citation>
    <scope>NUCLEOTIDE SEQUENCE [LARGE SCALE GENOMIC DNA]</scope>
    <source>
        <strain evidence="3 4">30C10-4-7</strain>
    </source>
</reference>
<keyword evidence="1 3" id="KW-0378">Hydrolase</keyword>
<dbReference type="Pfam" id="PF20434">
    <property type="entry name" value="BD-FAE"/>
    <property type="match status" value="1"/>
</dbReference>
<name>A0A4Q6XKG7_9SPHI</name>
<dbReference type="Gene3D" id="3.40.50.1820">
    <property type="entry name" value="alpha/beta hydrolase"/>
    <property type="match status" value="1"/>
</dbReference>
<proteinExistence type="predicted"/>